<accession>A0A9W9UTW1</accession>
<reference evidence="8" key="1">
    <citation type="submission" date="2022-11" db="EMBL/GenBank/DDBJ databases">
        <authorList>
            <person name="Petersen C."/>
        </authorList>
    </citation>
    <scope>NUCLEOTIDE SEQUENCE</scope>
    <source>
        <strain evidence="8">IBT 29864</strain>
    </source>
</reference>
<evidence type="ECO:0000259" key="7">
    <source>
        <dbReference type="Pfam" id="PF14378"/>
    </source>
</evidence>
<evidence type="ECO:0000256" key="1">
    <source>
        <dbReference type="ARBA" id="ARBA00004141"/>
    </source>
</evidence>
<dbReference type="Proteomes" id="UP001147782">
    <property type="component" value="Unassembled WGS sequence"/>
</dbReference>
<dbReference type="CDD" id="cd03386">
    <property type="entry name" value="PAP2_Aur1_like"/>
    <property type="match status" value="1"/>
</dbReference>
<feature type="transmembrane region" description="Helical" evidence="6">
    <location>
        <begin position="243"/>
        <end position="261"/>
    </location>
</feature>
<organism evidence="8 9">
    <name type="scientific">Penicillium cataractarum</name>
    <dbReference type="NCBI Taxonomy" id="2100454"/>
    <lineage>
        <taxon>Eukaryota</taxon>
        <taxon>Fungi</taxon>
        <taxon>Dikarya</taxon>
        <taxon>Ascomycota</taxon>
        <taxon>Pezizomycotina</taxon>
        <taxon>Eurotiomycetes</taxon>
        <taxon>Eurotiomycetidae</taxon>
        <taxon>Eurotiales</taxon>
        <taxon>Aspergillaceae</taxon>
        <taxon>Penicillium</taxon>
    </lineage>
</organism>
<evidence type="ECO:0000256" key="6">
    <source>
        <dbReference type="SAM" id="Phobius"/>
    </source>
</evidence>
<dbReference type="GeneID" id="81444604"/>
<evidence type="ECO:0000313" key="8">
    <source>
        <dbReference type="EMBL" id="KAJ5355300.1"/>
    </source>
</evidence>
<dbReference type="RefSeq" id="XP_056549323.1">
    <property type="nucleotide sequence ID" value="XM_056705425.1"/>
</dbReference>
<dbReference type="PANTHER" id="PTHR31310">
    <property type="match status" value="1"/>
</dbReference>
<name>A0A9W9UTW1_9EURO</name>
<feature type="domain" description="Inositolphosphotransferase Aur1/Ipt1" evidence="7">
    <location>
        <begin position="156"/>
        <end position="213"/>
    </location>
</feature>
<evidence type="ECO:0000256" key="5">
    <source>
        <dbReference type="SAM" id="MobiDB-lite"/>
    </source>
</evidence>
<feature type="region of interest" description="Disordered" evidence="5">
    <location>
        <begin position="36"/>
        <end position="64"/>
    </location>
</feature>
<dbReference type="OrthoDB" id="2566866at2759"/>
<dbReference type="Pfam" id="PF14378">
    <property type="entry name" value="PAP2_3"/>
    <property type="match status" value="3"/>
</dbReference>
<reference evidence="8" key="2">
    <citation type="journal article" date="2023" name="IMA Fungus">
        <title>Comparative genomic study of the Penicillium genus elucidates a diverse pangenome and 15 lateral gene transfer events.</title>
        <authorList>
            <person name="Petersen C."/>
            <person name="Sorensen T."/>
            <person name="Nielsen M.R."/>
            <person name="Sondergaard T.E."/>
            <person name="Sorensen J.L."/>
            <person name="Fitzpatrick D.A."/>
            <person name="Frisvad J.C."/>
            <person name="Nielsen K.L."/>
        </authorList>
    </citation>
    <scope>NUCLEOTIDE SEQUENCE</scope>
    <source>
        <strain evidence="8">IBT 29864</strain>
    </source>
</reference>
<proteinExistence type="predicted"/>
<dbReference type="GO" id="GO:0016020">
    <property type="term" value="C:membrane"/>
    <property type="evidence" value="ECO:0007669"/>
    <property type="project" value="UniProtKB-SubCell"/>
</dbReference>
<sequence length="449" mass="51213">MGSGAILEPLAVIILLFGGTWINRVTNTTFSRTNIRRQSSEYSRPDSPDSLESGYSSPKSRDGLLSARSCSPLPQISDDRWHKRQLKLLGASWTVSSPNTEVFKDRLLSRLLRKLPFLVECWYWALVYWTYQLGRAFTAVTLKEDTVDVARSHALRLIEVEERLGIFWESRIQHFFLRHPLVMRWINWIYSFIHIPGTIAFLVWLYYYTITRNRINEPQQGKPRGTMSGSPTGPLLYQARRRTLAVCNLLAFVVFTLWPCMPPRLLSDPNVEGPEGELSRSYGFIDTVHGANGAGSVWTENRFCNQYAAMPSLHFGYSLMIGLTIMTIPLPSKHRRALRPRLGWSIGLRLPSWRRMVCLVLGFLYPFIILVAIVATANHFIVDAIAGALVCALGWWSNGVLLNLLPMEDYFLCLVRIHKPEPSSISIIDRLSEDWDSEDSETRQAVIPP</sequence>
<keyword evidence="9" id="KW-1185">Reference proteome</keyword>
<feature type="domain" description="Inositolphosphotransferase Aur1/Ipt1" evidence="7">
    <location>
        <begin position="236"/>
        <end position="327"/>
    </location>
</feature>
<comment type="caution">
    <text evidence="8">The sequence shown here is derived from an EMBL/GenBank/DDBJ whole genome shotgun (WGS) entry which is preliminary data.</text>
</comment>
<evidence type="ECO:0000256" key="3">
    <source>
        <dbReference type="ARBA" id="ARBA00022989"/>
    </source>
</evidence>
<evidence type="ECO:0000256" key="4">
    <source>
        <dbReference type="ARBA" id="ARBA00023136"/>
    </source>
</evidence>
<feature type="transmembrane region" description="Helical" evidence="6">
    <location>
        <begin position="315"/>
        <end position="332"/>
    </location>
</feature>
<gene>
    <name evidence="8" type="ORF">N7496_012512</name>
</gene>
<feature type="transmembrane region" description="Helical" evidence="6">
    <location>
        <begin position="353"/>
        <end position="374"/>
    </location>
</feature>
<keyword evidence="4 6" id="KW-0472">Membrane</keyword>
<feature type="transmembrane region" description="Helical" evidence="6">
    <location>
        <begin position="6"/>
        <end position="26"/>
    </location>
</feature>
<evidence type="ECO:0000256" key="2">
    <source>
        <dbReference type="ARBA" id="ARBA00022692"/>
    </source>
</evidence>
<dbReference type="PANTHER" id="PTHR31310:SF7">
    <property type="entry name" value="PA-PHOSPHATASE RELATED-FAMILY PROTEIN DDB_G0268928"/>
    <property type="match status" value="1"/>
</dbReference>
<protein>
    <recommendedName>
        <fullName evidence="7">Inositolphosphotransferase Aur1/Ipt1 domain-containing protein</fullName>
    </recommendedName>
</protein>
<keyword evidence="2 6" id="KW-0812">Transmembrane</keyword>
<dbReference type="AlphaFoldDB" id="A0A9W9UTW1"/>
<dbReference type="EMBL" id="JAPZBS010000010">
    <property type="protein sequence ID" value="KAJ5355300.1"/>
    <property type="molecule type" value="Genomic_DNA"/>
</dbReference>
<comment type="subcellular location">
    <subcellularLocation>
        <location evidence="1">Membrane</location>
        <topology evidence="1">Multi-pass membrane protein</topology>
    </subcellularLocation>
</comment>
<dbReference type="InterPro" id="IPR026841">
    <property type="entry name" value="Aur1/Ipt1"/>
</dbReference>
<feature type="transmembrane region" description="Helical" evidence="6">
    <location>
        <begin position="115"/>
        <end position="131"/>
    </location>
</feature>
<feature type="transmembrane region" description="Helical" evidence="6">
    <location>
        <begin position="380"/>
        <end position="402"/>
    </location>
</feature>
<dbReference type="InterPro" id="IPR052185">
    <property type="entry name" value="IPC_Synthase-Related"/>
</dbReference>
<feature type="domain" description="Inositolphosphotransferase Aur1/Ipt1" evidence="7">
    <location>
        <begin position="353"/>
        <end position="396"/>
    </location>
</feature>
<evidence type="ECO:0000313" key="9">
    <source>
        <dbReference type="Proteomes" id="UP001147782"/>
    </source>
</evidence>
<keyword evidence="3 6" id="KW-1133">Transmembrane helix</keyword>
<feature type="transmembrane region" description="Helical" evidence="6">
    <location>
        <begin position="185"/>
        <end position="207"/>
    </location>
</feature>